<evidence type="ECO:0000256" key="2">
    <source>
        <dbReference type="ARBA" id="ARBA00023152"/>
    </source>
</evidence>
<comment type="caution">
    <text evidence="3">The sequence shown here is derived from an EMBL/GenBank/DDBJ whole genome shotgun (WGS) entry which is preliminary data.</text>
</comment>
<dbReference type="InterPro" id="IPR035966">
    <property type="entry name" value="PKF_sf"/>
</dbReference>
<keyword evidence="2" id="KW-0324">Glycolysis</keyword>
<sequence>YTLGYASGVFIHGEKSGYLIQVSNLSKPSSEWTVCAIPLVSLIDIQTVKSSSVRRHPPFILTLLNSSYAVDTPSTRPRRIIPSGKEMKEREFHNFVDTSILYSIAVPPRRVNLNSAIFRLIAKNRIQWALQDFFKNPGPLQFHGPLGYCLLHSLNDPYLNPTKKLKEISELCLQVKFRR</sequence>
<dbReference type="PANTHER" id="PTHR43650:SF1">
    <property type="entry name" value="PYROPHOSPHATE--FRUCTOSE 6-PHOSPHATE 1-PHOSPHOTRANSFERASE SUBUNIT BETA 2"/>
    <property type="match status" value="1"/>
</dbReference>
<dbReference type="SUPFAM" id="SSF53784">
    <property type="entry name" value="Phosphofructokinase"/>
    <property type="match status" value="1"/>
</dbReference>
<dbReference type="PANTHER" id="PTHR43650">
    <property type="entry name" value="PYROPHOSPHATE--FRUCTOSE 6-PHOSPHATE 1-PHOSPHOTRANSFERASE"/>
    <property type="match status" value="1"/>
</dbReference>
<dbReference type="EMBL" id="JADAQX010001514">
    <property type="protein sequence ID" value="KAF8817764.1"/>
    <property type="molecule type" value="Genomic_DNA"/>
</dbReference>
<gene>
    <name evidence="3" type="ORF">IE077_001865</name>
</gene>
<protein>
    <submittedName>
        <fullName evidence="3">Uncharacterized protein</fullName>
    </submittedName>
</protein>
<dbReference type="Gene3D" id="3.40.50.460">
    <property type="entry name" value="Phosphofructokinase domain"/>
    <property type="match status" value="1"/>
</dbReference>
<proteinExistence type="predicted"/>
<dbReference type="Proteomes" id="UP000823046">
    <property type="component" value="Unassembled WGS sequence"/>
</dbReference>
<accession>A0ABQ7J406</accession>
<keyword evidence="1" id="KW-0963">Cytoplasm</keyword>
<evidence type="ECO:0000256" key="1">
    <source>
        <dbReference type="ARBA" id="ARBA00022490"/>
    </source>
</evidence>
<name>A0ABQ7J406_9APIC</name>
<keyword evidence="4" id="KW-1185">Reference proteome</keyword>
<feature type="non-terminal residue" evidence="3">
    <location>
        <position position="1"/>
    </location>
</feature>
<organism evidence="3 4">
    <name type="scientific">Cardiosporidium cionae</name>
    <dbReference type="NCBI Taxonomy" id="476202"/>
    <lineage>
        <taxon>Eukaryota</taxon>
        <taxon>Sar</taxon>
        <taxon>Alveolata</taxon>
        <taxon>Apicomplexa</taxon>
        <taxon>Aconoidasida</taxon>
        <taxon>Nephromycida</taxon>
        <taxon>Cardiosporidium</taxon>
    </lineage>
</organism>
<evidence type="ECO:0000313" key="4">
    <source>
        <dbReference type="Proteomes" id="UP000823046"/>
    </source>
</evidence>
<reference evidence="3 4" key="1">
    <citation type="journal article" date="2020" name="bioRxiv">
        <title>Metabolic contributions of an alphaproteobacterial endosymbiont in the apicomplexan Cardiosporidium cionae.</title>
        <authorList>
            <person name="Hunter E.S."/>
            <person name="Paight C.J."/>
            <person name="Lane C.E."/>
        </authorList>
    </citation>
    <scope>NUCLEOTIDE SEQUENCE [LARGE SCALE GENOMIC DNA]</scope>
    <source>
        <strain evidence="3">ESH_2018</strain>
    </source>
</reference>
<dbReference type="Gene3D" id="3.40.50.450">
    <property type="match status" value="1"/>
</dbReference>
<evidence type="ECO:0000313" key="3">
    <source>
        <dbReference type="EMBL" id="KAF8817764.1"/>
    </source>
</evidence>